<reference evidence="1" key="1">
    <citation type="submission" date="2016-08" db="EMBL/GenBank/DDBJ databases">
        <authorList>
            <person name="Seilhamer J.J."/>
        </authorList>
    </citation>
    <scope>NUCLEOTIDE SEQUENCE</scope>
    <source>
        <strain evidence="1">L60</strain>
    </source>
</reference>
<protein>
    <submittedName>
        <fullName evidence="1">Uncharacterized protein</fullName>
    </submittedName>
</protein>
<evidence type="ECO:0000313" key="1">
    <source>
        <dbReference type="EMBL" id="SCW20872.1"/>
    </source>
</evidence>
<accession>A0A1R3T590</accession>
<reference evidence="1" key="2">
    <citation type="submission" date="2017-02" db="EMBL/GenBank/DDBJ databases">
        <title>Diversity of integrative and conjugative elements of Streptococcus salivarius and their intra- and interspecies transfer.</title>
        <authorList>
            <person name="Dahmane N."/>
            <person name="Libante V."/>
            <person name="Charron-Bourgoin F."/>
            <person name="Guedon E."/>
            <person name="Guedon G."/>
            <person name="Leblond-Bourget N."/>
            <person name="Payot S."/>
        </authorList>
    </citation>
    <scope>NUCLEOTIDE SEQUENCE</scope>
    <source>
        <strain evidence="1">L60</strain>
    </source>
</reference>
<sequence length="105" mass="12444">MVNWKRLFNKNARQNPSDSWAEYTGTSLKDFMKSDFMQKFAEDCANTLKEAGRPDYNDYSAIKDQMGKVLMEYNYPPLDAMEDAYQEDEQLRILQEFKQKYLSSK</sequence>
<name>A0A1R3T590_STRSL</name>
<proteinExistence type="predicted"/>
<dbReference type="AlphaFoldDB" id="A0A1R3T590"/>
<organism evidence="1">
    <name type="scientific">Streptococcus salivarius</name>
    <dbReference type="NCBI Taxonomy" id="1304"/>
    <lineage>
        <taxon>Bacteria</taxon>
        <taxon>Bacillati</taxon>
        <taxon>Bacillota</taxon>
        <taxon>Bacilli</taxon>
        <taxon>Lactobacillales</taxon>
        <taxon>Streptococcaceae</taxon>
        <taxon>Streptococcus</taxon>
    </lineage>
</organism>
<dbReference type="RefSeq" id="WP_175060986.1">
    <property type="nucleotide sequence ID" value="NZ_LR793268.1"/>
</dbReference>
<dbReference type="EMBL" id="LT622833">
    <property type="protein sequence ID" value="SCW20872.1"/>
    <property type="molecule type" value="Genomic_DNA"/>
</dbReference>